<organism evidence="2 3">
    <name type="scientific">Syphacia muris</name>
    <dbReference type="NCBI Taxonomy" id="451379"/>
    <lineage>
        <taxon>Eukaryota</taxon>
        <taxon>Metazoa</taxon>
        <taxon>Ecdysozoa</taxon>
        <taxon>Nematoda</taxon>
        <taxon>Chromadorea</taxon>
        <taxon>Rhabditida</taxon>
        <taxon>Spirurina</taxon>
        <taxon>Oxyuridomorpha</taxon>
        <taxon>Oxyuroidea</taxon>
        <taxon>Oxyuridae</taxon>
        <taxon>Syphacia</taxon>
    </lineage>
</organism>
<dbReference type="AlphaFoldDB" id="A0A0N5AS28"/>
<proteinExistence type="predicted"/>
<dbReference type="PANTHER" id="PTHR37959">
    <property type="entry name" value="PROTEIN CBG15758"/>
    <property type="match status" value="1"/>
</dbReference>
<feature type="signal peptide" evidence="1">
    <location>
        <begin position="1"/>
        <end position="17"/>
    </location>
</feature>
<protein>
    <submittedName>
        <fullName evidence="3">Secreted protein</fullName>
    </submittedName>
</protein>
<name>A0A0N5AS28_9BILA</name>
<accession>A0A0N5AS28</accession>
<evidence type="ECO:0000313" key="2">
    <source>
        <dbReference type="Proteomes" id="UP000046393"/>
    </source>
</evidence>
<evidence type="ECO:0000313" key="3">
    <source>
        <dbReference type="WBParaSite" id="SMUV_0000757801-mRNA-1"/>
    </source>
</evidence>
<sequence length="109" mass="11646">MRVFLLVIVAFVSAVFCQYPYGSQAKAYPQYPINIIPNRVQGIYCTKNAHFVTTIDGTAVNVQCNGGGANAVSRCTGCCKAYALIKGRTTDNSAGFLGNDGKCVCCSLY</sequence>
<dbReference type="WBParaSite" id="SMUV_0000757801-mRNA-1">
    <property type="protein sequence ID" value="SMUV_0000757801-mRNA-1"/>
    <property type="gene ID" value="SMUV_0000757801"/>
</dbReference>
<dbReference type="Proteomes" id="UP000046393">
    <property type="component" value="Unplaced"/>
</dbReference>
<keyword evidence="1" id="KW-0732">Signal</keyword>
<reference evidence="3" key="1">
    <citation type="submission" date="2017-02" db="UniProtKB">
        <authorList>
            <consortium name="WormBaseParasite"/>
        </authorList>
    </citation>
    <scope>IDENTIFICATION</scope>
</reference>
<evidence type="ECO:0000256" key="1">
    <source>
        <dbReference type="SAM" id="SignalP"/>
    </source>
</evidence>
<dbReference type="PANTHER" id="PTHR37959:SF1">
    <property type="entry name" value="SECRETED PROTEIN"/>
    <property type="match status" value="1"/>
</dbReference>
<feature type="chain" id="PRO_5005893382" evidence="1">
    <location>
        <begin position="18"/>
        <end position="109"/>
    </location>
</feature>
<keyword evidence="2" id="KW-1185">Reference proteome</keyword>